<sequence>MMLKTIANQPGFMGWEAALVQELALKQNWRRGRYVYEMTITLTRNIKPTLLAWPMLILVDDWPRVYKISLETLRRDRYQVIPIGNERYSKVMELQGHGTVSCIAWDNSCAGTSALEEEDEEDMSLPLALGGYMRSVRICDPDTKSSVALPDVHHGFPLHVCFLRDQILSVTLDGQVTFFQKGNDYRPIRLCTVGTKVYQVVAVNFGTRTFERQDQDGTTISWGEVICLAHEYGVIIKDEYAHTLCEIHVDLGATLLQIQAIADDSPPYRNELLILFEDPNTRQRRVLCVKMAPGFEEEMDRKVLNPGFSLGRGGDARDSIAMYRDRIGI</sequence>
<dbReference type="AlphaFoldDB" id="A0A9P6Q3N5"/>
<dbReference type="EMBL" id="JAAAJA010000194">
    <property type="protein sequence ID" value="KAG0259196.1"/>
    <property type="molecule type" value="Genomic_DNA"/>
</dbReference>
<dbReference type="Proteomes" id="UP000726737">
    <property type="component" value="Unassembled WGS sequence"/>
</dbReference>
<proteinExistence type="predicted"/>
<protein>
    <submittedName>
        <fullName evidence="1">Uncharacterized protein</fullName>
    </submittedName>
</protein>
<comment type="caution">
    <text evidence="1">The sequence shown here is derived from an EMBL/GenBank/DDBJ whole genome shotgun (WGS) entry which is preliminary data.</text>
</comment>
<name>A0A9P6Q3N5_9FUNG</name>
<keyword evidence="2" id="KW-1185">Reference proteome</keyword>
<dbReference type="Gene3D" id="2.130.10.10">
    <property type="entry name" value="YVTN repeat-like/Quinoprotein amine dehydrogenase"/>
    <property type="match status" value="1"/>
</dbReference>
<evidence type="ECO:0000313" key="1">
    <source>
        <dbReference type="EMBL" id="KAG0259196.1"/>
    </source>
</evidence>
<dbReference type="InterPro" id="IPR036322">
    <property type="entry name" value="WD40_repeat_dom_sf"/>
</dbReference>
<gene>
    <name evidence="1" type="ORF">BG011_002786</name>
</gene>
<dbReference type="OrthoDB" id="10257471at2759"/>
<organism evidence="1 2">
    <name type="scientific">Mortierella polycephala</name>
    <dbReference type="NCBI Taxonomy" id="41804"/>
    <lineage>
        <taxon>Eukaryota</taxon>
        <taxon>Fungi</taxon>
        <taxon>Fungi incertae sedis</taxon>
        <taxon>Mucoromycota</taxon>
        <taxon>Mortierellomycotina</taxon>
        <taxon>Mortierellomycetes</taxon>
        <taxon>Mortierellales</taxon>
        <taxon>Mortierellaceae</taxon>
        <taxon>Mortierella</taxon>
    </lineage>
</organism>
<dbReference type="SUPFAM" id="SSF50978">
    <property type="entry name" value="WD40 repeat-like"/>
    <property type="match status" value="1"/>
</dbReference>
<feature type="non-terminal residue" evidence="1">
    <location>
        <position position="1"/>
    </location>
</feature>
<dbReference type="InterPro" id="IPR015943">
    <property type="entry name" value="WD40/YVTN_repeat-like_dom_sf"/>
</dbReference>
<evidence type="ECO:0000313" key="2">
    <source>
        <dbReference type="Proteomes" id="UP000726737"/>
    </source>
</evidence>
<accession>A0A9P6Q3N5</accession>
<reference evidence="1" key="1">
    <citation type="journal article" date="2020" name="Fungal Divers.">
        <title>Resolving the Mortierellaceae phylogeny through synthesis of multi-gene phylogenetics and phylogenomics.</title>
        <authorList>
            <person name="Vandepol N."/>
            <person name="Liber J."/>
            <person name="Desiro A."/>
            <person name="Na H."/>
            <person name="Kennedy M."/>
            <person name="Barry K."/>
            <person name="Grigoriev I.V."/>
            <person name="Miller A.N."/>
            <person name="O'Donnell K."/>
            <person name="Stajich J.E."/>
            <person name="Bonito G."/>
        </authorList>
    </citation>
    <scope>NUCLEOTIDE SEQUENCE</scope>
    <source>
        <strain evidence="1">KOD948</strain>
    </source>
</reference>